<sequence length="361" mass="41093">MKILHVITLSEIGGAQSVVLNLVKESVKEGHTVMIASSPNGEMWTLLSPEVIQKPIKFLQRKINFVRDVQALIELNRIDKDFQPDVIHLHSSKTGLLGRLAFSPSKIVYTVHGFDSIRLKFRKLLFLEKLLKKSASYIVAVSQYDYNNLIKSGIKDNVRCIYNGLSDYHLESFNPLGNHESIFLSKFSGADNFRVLCIARLAPQKRFDLFCQVAEQLKDHNIDFYWVGNKEPVLNLPKNVQCLGEIPDAHKLLRYVDLLVLPTDYEGMPICILEALCYSKPVIASDVGGIVEILNGKNGKAVPNVADNFSRQILLYKENVDMYRNASKEARRSYDLRFTVNTMYQAYLKLYNTILEQAVDF</sequence>
<keyword evidence="2" id="KW-0808">Transferase</keyword>
<accession>A0A916NCT2</accession>
<keyword evidence="2" id="KW-0328">Glycosyltransferase</keyword>
<evidence type="ECO:0000313" key="2">
    <source>
        <dbReference type="EMBL" id="CAG5006528.1"/>
    </source>
</evidence>
<name>A0A916NCT2_9BACT</name>
<dbReference type="InterPro" id="IPR028098">
    <property type="entry name" value="Glyco_trans_4-like_N"/>
</dbReference>
<dbReference type="GO" id="GO:0016757">
    <property type="term" value="F:glycosyltransferase activity"/>
    <property type="evidence" value="ECO:0007669"/>
    <property type="project" value="UniProtKB-KW"/>
</dbReference>
<dbReference type="SUPFAM" id="SSF53756">
    <property type="entry name" value="UDP-Glycosyltransferase/glycogen phosphorylase"/>
    <property type="match status" value="1"/>
</dbReference>
<comment type="caution">
    <text evidence="2">The sequence shown here is derived from an EMBL/GenBank/DDBJ whole genome shotgun (WGS) entry which is preliminary data.</text>
</comment>
<organism evidence="2 3">
    <name type="scientific">Dyadobacter helix</name>
    <dbReference type="NCBI Taxonomy" id="2822344"/>
    <lineage>
        <taxon>Bacteria</taxon>
        <taxon>Pseudomonadati</taxon>
        <taxon>Bacteroidota</taxon>
        <taxon>Cytophagia</taxon>
        <taxon>Cytophagales</taxon>
        <taxon>Spirosomataceae</taxon>
        <taxon>Dyadobacter</taxon>
    </lineage>
</organism>
<reference evidence="2" key="1">
    <citation type="submission" date="2021-04" db="EMBL/GenBank/DDBJ databases">
        <authorList>
            <person name="Rodrigo-Torres L."/>
            <person name="Arahal R. D."/>
            <person name="Lucena T."/>
        </authorList>
    </citation>
    <scope>NUCLEOTIDE SEQUENCE</scope>
    <source>
        <strain evidence="2">CECT 9275</strain>
    </source>
</reference>
<feature type="domain" description="Glycosyltransferase subfamily 4-like N-terminal" evidence="1">
    <location>
        <begin position="12"/>
        <end position="165"/>
    </location>
</feature>
<evidence type="ECO:0000313" key="3">
    <source>
        <dbReference type="Proteomes" id="UP000680038"/>
    </source>
</evidence>
<keyword evidence="3" id="KW-1185">Reference proteome</keyword>
<dbReference type="Gene3D" id="3.40.50.2000">
    <property type="entry name" value="Glycogen Phosphorylase B"/>
    <property type="match status" value="2"/>
</dbReference>
<dbReference type="AlphaFoldDB" id="A0A916NCT2"/>
<proteinExistence type="predicted"/>
<dbReference type="Proteomes" id="UP000680038">
    <property type="component" value="Unassembled WGS sequence"/>
</dbReference>
<dbReference type="Pfam" id="PF13692">
    <property type="entry name" value="Glyco_trans_1_4"/>
    <property type="match status" value="1"/>
</dbReference>
<dbReference type="PANTHER" id="PTHR12526">
    <property type="entry name" value="GLYCOSYLTRANSFERASE"/>
    <property type="match status" value="1"/>
</dbReference>
<dbReference type="RefSeq" id="WP_215240279.1">
    <property type="nucleotide sequence ID" value="NZ_CAJRAF010000002.1"/>
</dbReference>
<protein>
    <submittedName>
        <fullName evidence="2">O-antigen biosynthesis glycosyltransferase WbnH</fullName>
        <ecNumber evidence="2">2.4.1.306</ecNumber>
    </submittedName>
</protein>
<evidence type="ECO:0000259" key="1">
    <source>
        <dbReference type="Pfam" id="PF13439"/>
    </source>
</evidence>
<dbReference type="EC" id="2.4.1.306" evidence="2"/>
<dbReference type="Pfam" id="PF13439">
    <property type="entry name" value="Glyco_transf_4"/>
    <property type="match status" value="1"/>
</dbReference>
<gene>
    <name evidence="2" type="primary">wbnH</name>
    <name evidence="2" type="ORF">DYBT9275_03838</name>
</gene>
<dbReference type="EMBL" id="CAJRAF010000002">
    <property type="protein sequence ID" value="CAG5006528.1"/>
    <property type="molecule type" value="Genomic_DNA"/>
</dbReference>